<protein>
    <submittedName>
        <fullName evidence="1">Uncharacterized protein</fullName>
    </submittedName>
</protein>
<organism evidence="1 2">
    <name type="scientific">Demequina litorisediminis</name>
    <dbReference type="NCBI Taxonomy" id="1849022"/>
    <lineage>
        <taxon>Bacteria</taxon>
        <taxon>Bacillati</taxon>
        <taxon>Actinomycetota</taxon>
        <taxon>Actinomycetes</taxon>
        <taxon>Micrococcales</taxon>
        <taxon>Demequinaceae</taxon>
        <taxon>Demequina</taxon>
    </lineage>
</organism>
<sequence>MPAIAISAAAAETRSARSPISATTAGDESLTFSGFTLILALRSSLVGVPTLLGEDKGCHVTGGTGARGAARAVQVRLVLGGRVHVDHELDAVDVDAAGGDVGRDQDLHAALGEGGEVTITGVLRQVAVQVHGGDAVGGGDVPGAWRGAWCA</sequence>
<dbReference type="EMBL" id="BSUN01000001">
    <property type="protein sequence ID" value="GMA37256.1"/>
    <property type="molecule type" value="Genomic_DNA"/>
</dbReference>
<name>A0ABQ6IHQ6_9MICO</name>
<comment type="caution">
    <text evidence="1">The sequence shown here is derived from an EMBL/GenBank/DDBJ whole genome shotgun (WGS) entry which is preliminary data.</text>
</comment>
<accession>A0ABQ6IHQ6</accession>
<dbReference type="Proteomes" id="UP001157125">
    <property type="component" value="Unassembled WGS sequence"/>
</dbReference>
<evidence type="ECO:0000313" key="1">
    <source>
        <dbReference type="EMBL" id="GMA37256.1"/>
    </source>
</evidence>
<gene>
    <name evidence="1" type="ORF">GCM10025876_34600</name>
</gene>
<proteinExistence type="predicted"/>
<evidence type="ECO:0000313" key="2">
    <source>
        <dbReference type="Proteomes" id="UP001157125"/>
    </source>
</evidence>
<reference evidence="2" key="1">
    <citation type="journal article" date="2019" name="Int. J. Syst. Evol. Microbiol.">
        <title>The Global Catalogue of Microorganisms (GCM) 10K type strain sequencing project: providing services to taxonomists for standard genome sequencing and annotation.</title>
        <authorList>
            <consortium name="The Broad Institute Genomics Platform"/>
            <consortium name="The Broad Institute Genome Sequencing Center for Infectious Disease"/>
            <person name="Wu L."/>
            <person name="Ma J."/>
        </authorList>
    </citation>
    <scope>NUCLEOTIDE SEQUENCE [LARGE SCALE GENOMIC DNA]</scope>
    <source>
        <strain evidence="2">NBRC 112299</strain>
    </source>
</reference>
<keyword evidence="2" id="KW-1185">Reference proteome</keyword>